<dbReference type="Proteomes" id="UP001234297">
    <property type="component" value="Chromosome 1"/>
</dbReference>
<organism evidence="1 2">
    <name type="scientific">Persea americana</name>
    <name type="common">Avocado</name>
    <dbReference type="NCBI Taxonomy" id="3435"/>
    <lineage>
        <taxon>Eukaryota</taxon>
        <taxon>Viridiplantae</taxon>
        <taxon>Streptophyta</taxon>
        <taxon>Embryophyta</taxon>
        <taxon>Tracheophyta</taxon>
        <taxon>Spermatophyta</taxon>
        <taxon>Magnoliopsida</taxon>
        <taxon>Magnoliidae</taxon>
        <taxon>Laurales</taxon>
        <taxon>Lauraceae</taxon>
        <taxon>Persea</taxon>
    </lineage>
</organism>
<keyword evidence="2" id="KW-1185">Reference proteome</keyword>
<protein>
    <submittedName>
        <fullName evidence="1">Uncharacterized protein</fullName>
    </submittedName>
</protein>
<evidence type="ECO:0000313" key="2">
    <source>
        <dbReference type="Proteomes" id="UP001234297"/>
    </source>
</evidence>
<name>A0ACC2MQ07_PERAE</name>
<proteinExistence type="predicted"/>
<accession>A0ACC2MQ07</accession>
<dbReference type="EMBL" id="CM056809">
    <property type="protein sequence ID" value="KAJ8647459.1"/>
    <property type="molecule type" value="Genomic_DNA"/>
</dbReference>
<gene>
    <name evidence="1" type="ORF">MRB53_000482</name>
</gene>
<reference evidence="1 2" key="1">
    <citation type="journal article" date="2022" name="Hortic Res">
        <title>A haplotype resolved chromosomal level avocado genome allows analysis of novel avocado genes.</title>
        <authorList>
            <person name="Nath O."/>
            <person name="Fletcher S.J."/>
            <person name="Hayward A."/>
            <person name="Shaw L.M."/>
            <person name="Masouleh A.K."/>
            <person name="Furtado A."/>
            <person name="Henry R.J."/>
            <person name="Mitter N."/>
        </authorList>
    </citation>
    <scope>NUCLEOTIDE SEQUENCE [LARGE SCALE GENOMIC DNA]</scope>
    <source>
        <strain evidence="2">cv. Hass</strain>
    </source>
</reference>
<evidence type="ECO:0000313" key="1">
    <source>
        <dbReference type="EMBL" id="KAJ8647459.1"/>
    </source>
</evidence>
<sequence>MDSKHLTSRLSGNTLPTTTLNSISPGSNLNPRISLLRLRKISTSPNSSIEATSPLKLAFYASIPVLQIHAFRFSSPPTPFRTP</sequence>
<comment type="caution">
    <text evidence="1">The sequence shown here is derived from an EMBL/GenBank/DDBJ whole genome shotgun (WGS) entry which is preliminary data.</text>
</comment>